<protein>
    <recommendedName>
        <fullName evidence="9">Fructose-1,6-bisphosphatase class 1</fullName>
        <shortName evidence="9">FBPase class 1</shortName>
        <ecNumber evidence="9">3.1.3.11</ecNumber>
    </recommendedName>
    <alternativeName>
        <fullName evidence="9">D-fructose-1,6-bisphosphate 1-phosphohydrolase class 1</fullName>
    </alternativeName>
</protein>
<keyword evidence="5 9" id="KW-0479">Metal-binding</keyword>
<dbReference type="InterPro" id="IPR033391">
    <property type="entry name" value="FBPase_N"/>
</dbReference>
<dbReference type="KEGG" id="ppru:FDP22_13925"/>
<evidence type="ECO:0000256" key="4">
    <source>
        <dbReference type="ARBA" id="ARBA00022490"/>
    </source>
</evidence>
<dbReference type="AlphaFoldDB" id="A0A5B8FVF3"/>
<dbReference type="InterPro" id="IPR000146">
    <property type="entry name" value="FBPase_class-1"/>
</dbReference>
<dbReference type="PANTHER" id="PTHR11556">
    <property type="entry name" value="FRUCTOSE-1,6-BISPHOSPHATASE-RELATED"/>
    <property type="match status" value="1"/>
</dbReference>
<dbReference type="GO" id="GO:0005986">
    <property type="term" value="P:sucrose biosynthetic process"/>
    <property type="evidence" value="ECO:0007669"/>
    <property type="project" value="TreeGrafter"/>
</dbReference>
<evidence type="ECO:0000259" key="11">
    <source>
        <dbReference type="Pfam" id="PF00316"/>
    </source>
</evidence>
<proteinExistence type="inferred from homology"/>
<dbReference type="SUPFAM" id="SSF56655">
    <property type="entry name" value="Carbohydrate phosphatase"/>
    <property type="match status" value="1"/>
</dbReference>
<evidence type="ECO:0000256" key="7">
    <source>
        <dbReference type="ARBA" id="ARBA00022842"/>
    </source>
</evidence>
<comment type="subcellular location">
    <subcellularLocation>
        <location evidence="9">Cytoplasm</location>
    </subcellularLocation>
</comment>
<evidence type="ECO:0000256" key="6">
    <source>
        <dbReference type="ARBA" id="ARBA00022801"/>
    </source>
</evidence>
<feature type="binding site" evidence="9">
    <location>
        <position position="108"/>
    </location>
    <ligand>
        <name>Mg(2+)</name>
        <dbReference type="ChEBI" id="CHEBI:18420"/>
        <label>2</label>
    </ligand>
</feature>
<reference evidence="13 14" key="1">
    <citation type="submission" date="2019-06" db="EMBL/GenBank/DDBJ databases">
        <title>Genome sequence of Rhodobacteraceae bacterium D4M1.</title>
        <authorList>
            <person name="Cao J."/>
        </authorList>
    </citation>
    <scope>NUCLEOTIDE SEQUENCE [LARGE SCALE GENOMIC DNA]</scope>
    <source>
        <strain evidence="13 14">D4M1</strain>
    </source>
</reference>
<organism evidence="13 14">
    <name type="scientific">Paroceanicella profunda</name>
    <dbReference type="NCBI Taxonomy" id="2579971"/>
    <lineage>
        <taxon>Bacteria</taxon>
        <taxon>Pseudomonadati</taxon>
        <taxon>Pseudomonadota</taxon>
        <taxon>Alphaproteobacteria</taxon>
        <taxon>Rhodobacterales</taxon>
        <taxon>Paracoccaceae</taxon>
        <taxon>Paroceanicella</taxon>
    </lineage>
</organism>
<dbReference type="GO" id="GO:0006094">
    <property type="term" value="P:gluconeogenesis"/>
    <property type="evidence" value="ECO:0007669"/>
    <property type="project" value="UniProtKB-UniRule"/>
</dbReference>
<feature type="binding site" evidence="9">
    <location>
        <position position="268"/>
    </location>
    <ligand>
        <name>Mg(2+)</name>
        <dbReference type="ChEBI" id="CHEBI:18420"/>
        <label>2</label>
    </ligand>
</feature>
<accession>A0A5B8FVF3</accession>
<evidence type="ECO:0000256" key="1">
    <source>
        <dbReference type="ARBA" id="ARBA00001273"/>
    </source>
</evidence>
<feature type="binding site" evidence="9">
    <location>
        <position position="107"/>
    </location>
    <ligand>
        <name>Mg(2+)</name>
        <dbReference type="ChEBI" id="CHEBI:18420"/>
        <label>1</label>
    </ligand>
</feature>
<dbReference type="HAMAP" id="MF_01855">
    <property type="entry name" value="FBPase_class1"/>
    <property type="match status" value="1"/>
</dbReference>
<dbReference type="PIRSF" id="PIRSF500210">
    <property type="entry name" value="FBPtase"/>
    <property type="match status" value="1"/>
</dbReference>
<dbReference type="RefSeq" id="WP_138574560.1">
    <property type="nucleotide sequence ID" value="NZ_CP040818.1"/>
</dbReference>
<dbReference type="Pfam" id="PF00316">
    <property type="entry name" value="FBPase"/>
    <property type="match status" value="1"/>
</dbReference>
<feature type="domain" description="Fructose-1-6-bisphosphatase class 1 C-terminal" evidence="12">
    <location>
        <begin position="186"/>
        <end position="319"/>
    </location>
</feature>
<evidence type="ECO:0000256" key="2">
    <source>
        <dbReference type="ARBA" id="ARBA00005215"/>
    </source>
</evidence>
<evidence type="ECO:0000256" key="10">
    <source>
        <dbReference type="RuleBase" id="RU000508"/>
    </source>
</evidence>
<feature type="binding site" evidence="9">
    <location>
        <position position="196"/>
    </location>
    <ligand>
        <name>substrate</name>
    </ligand>
</feature>
<feature type="domain" description="Fructose-1-6-bisphosphatase class I N-terminal" evidence="11">
    <location>
        <begin position="23"/>
        <end position="181"/>
    </location>
</feature>
<comment type="subunit">
    <text evidence="9">Homotetramer.</text>
</comment>
<dbReference type="Proteomes" id="UP000305888">
    <property type="component" value="Chromosome"/>
</dbReference>
<comment type="caution">
    <text evidence="9">Lacks conserved residue(s) required for the propagation of feature annotation.</text>
</comment>
<dbReference type="EC" id="3.1.3.11" evidence="9"/>
<feature type="binding site" evidence="9">
    <location>
        <position position="105"/>
    </location>
    <ligand>
        <name>Mg(2+)</name>
        <dbReference type="ChEBI" id="CHEBI:18420"/>
        <label>2</label>
    </ligand>
</feature>
<evidence type="ECO:0000313" key="14">
    <source>
        <dbReference type="Proteomes" id="UP000305888"/>
    </source>
</evidence>
<dbReference type="GO" id="GO:0006002">
    <property type="term" value="P:fructose 6-phosphate metabolic process"/>
    <property type="evidence" value="ECO:0007669"/>
    <property type="project" value="TreeGrafter"/>
</dbReference>
<feature type="binding site" evidence="9">
    <location>
        <position position="105"/>
    </location>
    <ligand>
        <name>Mg(2+)</name>
        <dbReference type="ChEBI" id="CHEBI:18420"/>
        <label>1</label>
    </ligand>
</feature>
<comment type="catalytic activity">
    <reaction evidence="1 9">
        <text>beta-D-fructose 1,6-bisphosphate + H2O = beta-D-fructose 6-phosphate + phosphate</text>
        <dbReference type="Rhea" id="RHEA:11064"/>
        <dbReference type="ChEBI" id="CHEBI:15377"/>
        <dbReference type="ChEBI" id="CHEBI:32966"/>
        <dbReference type="ChEBI" id="CHEBI:43474"/>
        <dbReference type="ChEBI" id="CHEBI:57634"/>
        <dbReference type="EC" id="3.1.3.11"/>
    </reaction>
</comment>
<evidence type="ECO:0000256" key="9">
    <source>
        <dbReference type="HAMAP-Rule" id="MF_01855"/>
    </source>
</evidence>
<dbReference type="Pfam" id="PF18913">
    <property type="entry name" value="FBPase_C"/>
    <property type="match status" value="1"/>
</dbReference>
<comment type="pathway">
    <text evidence="2">Carbohydrate biosynthesis; Calvin cycle.</text>
</comment>
<dbReference type="GO" id="GO:0006000">
    <property type="term" value="P:fructose metabolic process"/>
    <property type="evidence" value="ECO:0007669"/>
    <property type="project" value="TreeGrafter"/>
</dbReference>
<evidence type="ECO:0000256" key="3">
    <source>
        <dbReference type="ARBA" id="ARBA00010941"/>
    </source>
</evidence>
<dbReference type="PRINTS" id="PR00115">
    <property type="entry name" value="F16BPHPHTASE"/>
</dbReference>
<sequence length="338" mass="35599">MTHITSLHEHLLLTGADPVVAGLIGALGGVAVEVSRLIARGGLSSSLGAAVGRNSDGDGQKALDMIADDAFAACLPGTGVRWLVSEEREGVTEIDPSGTLALAIDPLDGSSNIDVNVSIGTIFSIRAAQASPEESFLAPADGQLAAGYVIYGPQTALLLTWGAGVSHYVLDPGTGRFGLVNDRVRVPPRASEFAINASNFRHWSKPVRAYVDDCLSGAAGPLGRDYNMRWIASLVAETHRILMRGGIFLYPADARPGYQHGRLRLVYECAPIAFLMEQAGGRATDGADPILSRAASGLHARTPFVFGSAEKVARVAAYHDLPEAEISPLFGIRGLFKT</sequence>
<dbReference type="Gene3D" id="3.40.190.80">
    <property type="match status" value="1"/>
</dbReference>
<dbReference type="NCBIfam" id="NF006780">
    <property type="entry name" value="PRK09293.1-4"/>
    <property type="match status" value="1"/>
</dbReference>
<feature type="binding site" evidence="9">
    <location>
        <begin position="108"/>
        <end position="111"/>
    </location>
    <ligand>
        <name>substrate</name>
    </ligand>
</feature>
<evidence type="ECO:0000256" key="8">
    <source>
        <dbReference type="ARBA" id="ARBA00023277"/>
    </source>
</evidence>
<keyword evidence="7 9" id="KW-0460">Magnesium</keyword>
<dbReference type="PROSITE" id="PS00124">
    <property type="entry name" value="FBPASE"/>
    <property type="match status" value="1"/>
</dbReference>
<dbReference type="GO" id="GO:0000287">
    <property type="term" value="F:magnesium ion binding"/>
    <property type="evidence" value="ECO:0007669"/>
    <property type="project" value="UniProtKB-UniRule"/>
</dbReference>
<keyword evidence="14" id="KW-1185">Reference proteome</keyword>
<dbReference type="GO" id="GO:0042132">
    <property type="term" value="F:fructose 1,6-bisphosphate 1-phosphatase activity"/>
    <property type="evidence" value="ECO:0007669"/>
    <property type="project" value="UniProtKB-UniRule"/>
</dbReference>
<dbReference type="CDD" id="cd00354">
    <property type="entry name" value="FBPase"/>
    <property type="match status" value="1"/>
</dbReference>
<dbReference type="Gene3D" id="3.30.540.10">
    <property type="entry name" value="Fructose-1,6-Bisphosphatase, subunit A, domain 1"/>
    <property type="match status" value="1"/>
</dbReference>
<keyword evidence="4 9" id="KW-0963">Cytoplasm</keyword>
<comment type="similarity">
    <text evidence="3 9 10">Belongs to the FBPase class 1 family.</text>
</comment>
<dbReference type="FunFam" id="3.40.190.80:FF:000011">
    <property type="entry name" value="Fructose-1,6-bisphosphatase class 1"/>
    <property type="match status" value="1"/>
</dbReference>
<name>A0A5B8FVF3_9RHOB</name>
<dbReference type="InterPro" id="IPR028343">
    <property type="entry name" value="FBPtase"/>
</dbReference>
<keyword evidence="6 9" id="KW-0378">Hydrolase</keyword>
<dbReference type="PANTHER" id="PTHR11556:SF35">
    <property type="entry name" value="SEDOHEPTULOSE-1,7-BISPHOSPHATASE, CHLOROPLASTIC"/>
    <property type="match status" value="1"/>
</dbReference>
<gene>
    <name evidence="9" type="primary">fbp</name>
    <name evidence="13" type="ORF">FDP22_13925</name>
</gene>
<dbReference type="InterPro" id="IPR020548">
    <property type="entry name" value="Fructose_bisphosphatase_AS"/>
</dbReference>
<keyword evidence="8 9" id="KW-0119">Carbohydrate metabolism</keyword>
<evidence type="ECO:0000259" key="12">
    <source>
        <dbReference type="Pfam" id="PF18913"/>
    </source>
</evidence>
<dbReference type="InterPro" id="IPR044015">
    <property type="entry name" value="FBPase_C_dom"/>
</dbReference>
<evidence type="ECO:0000256" key="5">
    <source>
        <dbReference type="ARBA" id="ARBA00022723"/>
    </source>
</evidence>
<dbReference type="OrthoDB" id="9806756at2"/>
<dbReference type="EMBL" id="CP040818">
    <property type="protein sequence ID" value="QDL92786.1"/>
    <property type="molecule type" value="Genomic_DNA"/>
</dbReference>
<feature type="binding site" evidence="9">
    <location>
        <position position="86"/>
    </location>
    <ligand>
        <name>Mg(2+)</name>
        <dbReference type="ChEBI" id="CHEBI:18420"/>
        <label>1</label>
    </ligand>
</feature>
<evidence type="ECO:0000313" key="13">
    <source>
        <dbReference type="EMBL" id="QDL92786.1"/>
    </source>
</evidence>
<dbReference type="GO" id="GO:0005829">
    <property type="term" value="C:cytosol"/>
    <property type="evidence" value="ECO:0007669"/>
    <property type="project" value="TreeGrafter"/>
</dbReference>
<dbReference type="GO" id="GO:0030388">
    <property type="term" value="P:fructose 1,6-bisphosphate metabolic process"/>
    <property type="evidence" value="ECO:0007669"/>
    <property type="project" value="TreeGrafter"/>
</dbReference>
<comment type="cofactor">
    <cofactor evidence="9">
        <name>Mg(2+)</name>
        <dbReference type="ChEBI" id="CHEBI:18420"/>
    </cofactor>
    <text evidence="9">Binds 2 magnesium ions per subunit.</text>
</comment>
<dbReference type="PIRSF" id="PIRSF000904">
    <property type="entry name" value="FBPtase_SBPase"/>
    <property type="match status" value="1"/>
</dbReference>